<proteinExistence type="predicted"/>
<protein>
    <submittedName>
        <fullName evidence="1">Uncharacterized protein</fullName>
    </submittedName>
</protein>
<name>A0ACB9QIN3_9MYRT</name>
<organism evidence="1 2">
    <name type="scientific">Melastoma candidum</name>
    <dbReference type="NCBI Taxonomy" id="119954"/>
    <lineage>
        <taxon>Eukaryota</taxon>
        <taxon>Viridiplantae</taxon>
        <taxon>Streptophyta</taxon>
        <taxon>Embryophyta</taxon>
        <taxon>Tracheophyta</taxon>
        <taxon>Spermatophyta</taxon>
        <taxon>Magnoliopsida</taxon>
        <taxon>eudicotyledons</taxon>
        <taxon>Gunneridae</taxon>
        <taxon>Pentapetalae</taxon>
        <taxon>rosids</taxon>
        <taxon>malvids</taxon>
        <taxon>Myrtales</taxon>
        <taxon>Melastomataceae</taxon>
        <taxon>Melastomatoideae</taxon>
        <taxon>Melastomateae</taxon>
        <taxon>Melastoma</taxon>
    </lineage>
</organism>
<evidence type="ECO:0000313" key="2">
    <source>
        <dbReference type="Proteomes" id="UP001057402"/>
    </source>
</evidence>
<dbReference type="Proteomes" id="UP001057402">
    <property type="component" value="Chromosome 6"/>
</dbReference>
<comment type="caution">
    <text evidence="1">The sequence shown here is derived from an EMBL/GenBank/DDBJ whole genome shotgun (WGS) entry which is preliminary data.</text>
</comment>
<sequence>MSWCFPYRGGAVTAGTIRGTPAEEPIKAQKERLKIHGTEKRSPNKKKRDENGISHKPVDVVPARTIRLSIRVQRPRNSVVVIA</sequence>
<accession>A0ACB9QIN3</accession>
<reference evidence="2" key="1">
    <citation type="journal article" date="2023" name="Front. Plant Sci.">
        <title>Chromosomal-level genome assembly of Melastoma candidum provides insights into trichome evolution.</title>
        <authorList>
            <person name="Zhong Y."/>
            <person name="Wu W."/>
            <person name="Sun C."/>
            <person name="Zou P."/>
            <person name="Liu Y."/>
            <person name="Dai S."/>
            <person name="Zhou R."/>
        </authorList>
    </citation>
    <scope>NUCLEOTIDE SEQUENCE [LARGE SCALE GENOMIC DNA]</scope>
</reference>
<gene>
    <name evidence="1" type="ORF">MLD38_022190</name>
</gene>
<keyword evidence="2" id="KW-1185">Reference proteome</keyword>
<evidence type="ECO:0000313" key="1">
    <source>
        <dbReference type="EMBL" id="KAI4366300.1"/>
    </source>
</evidence>
<dbReference type="EMBL" id="CM042885">
    <property type="protein sequence ID" value="KAI4366300.1"/>
    <property type="molecule type" value="Genomic_DNA"/>
</dbReference>